<name>A0A2G1VMB0_9FLAO</name>
<dbReference type="RefSeq" id="WP_099647632.1">
    <property type="nucleotide sequence ID" value="NZ_KZ319305.1"/>
</dbReference>
<keyword evidence="1" id="KW-0812">Transmembrane</keyword>
<feature type="transmembrane region" description="Helical" evidence="1">
    <location>
        <begin position="45"/>
        <end position="63"/>
    </location>
</feature>
<dbReference type="AlphaFoldDB" id="A0A2G1VMB0"/>
<sequence>MDAFIEQSKKWLKRNMTWVYFTLSLILILFPNSIFSPFGEVANRVIEKIGFVALTSGVFAGVLKSIQFSGLFKEELTRVISGSDFLNNRKDLPELWKRISKTIYFEKFPEIGSQLEDRILETYFPMNKNHYNEDVVVSIVIHSITDDFVINYTQTMEYCAVLDSESNSSVVQYTQSITDNTAVDEKNDLLLFEVDGIDRKDNRVSDDNIEKDGKKKYFYSVNIEGKKRFKILLRFQNTYSLKGENFKLLRFNTITRNVDVTVSHPEDVEVSFFNIGLINDFKPIHTDIKNSLSRRHREDIILPKQGFGLSFNKR</sequence>
<keyword evidence="3" id="KW-1185">Reference proteome</keyword>
<dbReference type="EMBL" id="NQXA01000025">
    <property type="protein sequence ID" value="PHQ27898.1"/>
    <property type="molecule type" value="Genomic_DNA"/>
</dbReference>
<evidence type="ECO:0000313" key="2">
    <source>
        <dbReference type="EMBL" id="PHQ27898.1"/>
    </source>
</evidence>
<keyword evidence="1" id="KW-0472">Membrane</keyword>
<dbReference type="Proteomes" id="UP000229433">
    <property type="component" value="Unassembled WGS sequence"/>
</dbReference>
<protein>
    <submittedName>
        <fullName evidence="2">Uncharacterized protein</fullName>
    </submittedName>
</protein>
<dbReference type="OrthoDB" id="1351085at2"/>
<reference evidence="2 3" key="1">
    <citation type="submission" date="2017-08" db="EMBL/GenBank/DDBJ databases">
        <title>The whole genome shortgun sequences of strain Leeuwenhoekiella nanhaiensis G18 from the South China Sea.</title>
        <authorList>
            <person name="Liu Q."/>
        </authorList>
    </citation>
    <scope>NUCLEOTIDE SEQUENCE [LARGE SCALE GENOMIC DNA]</scope>
    <source>
        <strain evidence="2 3">G18</strain>
    </source>
</reference>
<gene>
    <name evidence="2" type="ORF">CJ305_17680</name>
</gene>
<feature type="transmembrane region" description="Helical" evidence="1">
    <location>
        <begin position="18"/>
        <end position="39"/>
    </location>
</feature>
<organism evidence="2 3">
    <name type="scientific">Leeuwenhoekiella nanhaiensis</name>
    <dbReference type="NCBI Taxonomy" id="1655491"/>
    <lineage>
        <taxon>Bacteria</taxon>
        <taxon>Pseudomonadati</taxon>
        <taxon>Bacteroidota</taxon>
        <taxon>Flavobacteriia</taxon>
        <taxon>Flavobacteriales</taxon>
        <taxon>Flavobacteriaceae</taxon>
        <taxon>Leeuwenhoekiella</taxon>
    </lineage>
</organism>
<keyword evidence="1" id="KW-1133">Transmembrane helix</keyword>
<proteinExistence type="predicted"/>
<accession>A0A2G1VMB0</accession>
<evidence type="ECO:0000256" key="1">
    <source>
        <dbReference type="SAM" id="Phobius"/>
    </source>
</evidence>
<evidence type="ECO:0000313" key="3">
    <source>
        <dbReference type="Proteomes" id="UP000229433"/>
    </source>
</evidence>
<comment type="caution">
    <text evidence="2">The sequence shown here is derived from an EMBL/GenBank/DDBJ whole genome shotgun (WGS) entry which is preliminary data.</text>
</comment>